<dbReference type="RefSeq" id="XP_046120572.1">
    <property type="nucleotide sequence ID" value="XM_046262037.1"/>
</dbReference>
<feature type="domain" description="Peptidase A1" evidence="14">
    <location>
        <begin position="112"/>
        <end position="416"/>
    </location>
</feature>
<evidence type="ECO:0000256" key="9">
    <source>
        <dbReference type="ARBA" id="ARBA00023288"/>
    </source>
</evidence>
<evidence type="ECO:0000256" key="3">
    <source>
        <dbReference type="ARBA" id="ARBA00022475"/>
    </source>
</evidence>
<keyword evidence="6" id="KW-0378">Hydrolase</keyword>
<evidence type="ECO:0000313" key="15">
    <source>
        <dbReference type="EMBL" id="KAG9256648.1"/>
    </source>
</evidence>
<keyword evidence="3" id="KW-1003">Cell membrane</keyword>
<evidence type="ECO:0000256" key="13">
    <source>
        <dbReference type="SAM" id="SignalP"/>
    </source>
</evidence>
<organism evidence="15 16">
    <name type="scientific">Emericellopsis atlantica</name>
    <dbReference type="NCBI Taxonomy" id="2614577"/>
    <lineage>
        <taxon>Eukaryota</taxon>
        <taxon>Fungi</taxon>
        <taxon>Dikarya</taxon>
        <taxon>Ascomycota</taxon>
        <taxon>Pezizomycotina</taxon>
        <taxon>Sordariomycetes</taxon>
        <taxon>Hypocreomycetidae</taxon>
        <taxon>Hypocreales</taxon>
        <taxon>Bionectriaceae</taxon>
        <taxon>Emericellopsis</taxon>
    </lineage>
</organism>
<gene>
    <name evidence="15" type="ORF">F5Z01DRAFT_634225</name>
</gene>
<dbReference type="FunFam" id="2.40.70.10:FF:000060">
    <property type="entry name" value="Aspartic-type endopeptidase ctsD"/>
    <property type="match status" value="1"/>
</dbReference>
<keyword evidence="5" id="KW-0064">Aspartyl protease</keyword>
<dbReference type="AlphaFoldDB" id="A0A9P8CRE2"/>
<evidence type="ECO:0000256" key="10">
    <source>
        <dbReference type="PIRSR" id="PIRSR601461-1"/>
    </source>
</evidence>
<dbReference type="PRINTS" id="PR00792">
    <property type="entry name" value="PEPSIN"/>
</dbReference>
<sequence>MRSLQLLSAVLCAPLVQAFYPYQPPWLEELQAKRALSSRAEDVDSATWQDSSTSASPVTARAAREALRLAKKYNGGDPDLFRRQNSYSVMEAEETGGVCTAGIDQDGTDYSYFVKVALGSKGKELYMLLDTGAGSSWVMGSTCTSDACKLHNTFGPDDSDTFKTEDKTFNVAYGSGNVKGSLAVDTLTVGGMSISYEFGVAKETSKDFVHFAFDGILGMSMNNGSSQNFMEELKANGEIDSSVFAVSLHRAADGDMNDGEIKFGSPDKTKYKGDISYTDTASENNDWAIKIDDTAYDGKSSGAGDVFAYIDTGTTYIFGPQELVKSFHSVIPGAKSSDGMAYKVPCDSDKTLTFTFSGVDYEISPKDWISPKNDKGECTSNIYGQEVVKGAWLLGAAFIKNVYTVFDKEQRRIGFAAHADEASEDEQSSSASVAPSTMTTVVLSTSDTVSMTMTATITSKPSLGLGGQEQTTPVETSSDSEESSAATTSADSQESGDGEDNDSGNGSPTNIASVKLATSLCIASAFALLV</sequence>
<dbReference type="PANTHER" id="PTHR47966">
    <property type="entry name" value="BETA-SITE APP-CLEAVING ENZYME, ISOFORM A-RELATED"/>
    <property type="match status" value="1"/>
</dbReference>
<keyword evidence="8" id="KW-0325">Glycoprotein</keyword>
<comment type="caution">
    <text evidence="15">The sequence shown here is derived from an EMBL/GenBank/DDBJ whole genome shotgun (WGS) entry which is preliminary data.</text>
</comment>
<dbReference type="Gene3D" id="2.40.70.10">
    <property type="entry name" value="Acid Proteases"/>
    <property type="match status" value="2"/>
</dbReference>
<evidence type="ECO:0000256" key="11">
    <source>
        <dbReference type="PIRSR" id="PIRSR601461-2"/>
    </source>
</evidence>
<dbReference type="InterPro" id="IPR001461">
    <property type="entry name" value="Aspartic_peptidase_A1"/>
</dbReference>
<dbReference type="FunFam" id="2.40.70.10:FF:000008">
    <property type="entry name" value="Cathepsin D"/>
    <property type="match status" value="1"/>
</dbReference>
<feature type="active site" evidence="10">
    <location>
        <position position="130"/>
    </location>
</feature>
<evidence type="ECO:0000256" key="12">
    <source>
        <dbReference type="SAM" id="MobiDB-lite"/>
    </source>
</evidence>
<dbReference type="GO" id="GO:0006508">
    <property type="term" value="P:proteolysis"/>
    <property type="evidence" value="ECO:0007669"/>
    <property type="project" value="UniProtKB-KW"/>
</dbReference>
<dbReference type="CDD" id="cd05471">
    <property type="entry name" value="pepsin_like"/>
    <property type="match status" value="1"/>
</dbReference>
<feature type="signal peptide" evidence="13">
    <location>
        <begin position="1"/>
        <end position="18"/>
    </location>
</feature>
<reference evidence="15" key="1">
    <citation type="journal article" date="2021" name="IMA Fungus">
        <title>Genomic characterization of three marine fungi, including Emericellopsis atlantica sp. nov. with signatures of a generalist lifestyle and marine biomass degradation.</title>
        <authorList>
            <person name="Hagestad O.C."/>
            <person name="Hou L."/>
            <person name="Andersen J.H."/>
            <person name="Hansen E.H."/>
            <person name="Altermark B."/>
            <person name="Li C."/>
            <person name="Kuhnert E."/>
            <person name="Cox R.J."/>
            <person name="Crous P.W."/>
            <person name="Spatafora J.W."/>
            <person name="Lail K."/>
            <person name="Amirebrahimi M."/>
            <person name="Lipzen A."/>
            <person name="Pangilinan J."/>
            <person name="Andreopoulos W."/>
            <person name="Hayes R.D."/>
            <person name="Ng V."/>
            <person name="Grigoriev I.V."/>
            <person name="Jackson S.A."/>
            <person name="Sutton T.D.S."/>
            <person name="Dobson A.D.W."/>
            <person name="Rama T."/>
        </authorList>
    </citation>
    <scope>NUCLEOTIDE SEQUENCE</scope>
    <source>
        <strain evidence="15">TS7</strain>
    </source>
</reference>
<feature type="disulfide bond" evidence="11">
    <location>
        <begin position="143"/>
        <end position="148"/>
    </location>
</feature>
<keyword evidence="7" id="KW-0472">Membrane</keyword>
<accession>A0A9P8CRE2</accession>
<feature type="compositionally biased region" description="Low complexity" evidence="12">
    <location>
        <begin position="483"/>
        <end position="493"/>
    </location>
</feature>
<evidence type="ECO:0000259" key="14">
    <source>
        <dbReference type="PROSITE" id="PS51767"/>
    </source>
</evidence>
<evidence type="ECO:0000256" key="7">
    <source>
        <dbReference type="ARBA" id="ARBA00023136"/>
    </source>
</evidence>
<feature type="region of interest" description="Disordered" evidence="12">
    <location>
        <begin position="459"/>
        <end position="509"/>
    </location>
</feature>
<evidence type="ECO:0000313" key="16">
    <source>
        <dbReference type="Proteomes" id="UP000887229"/>
    </source>
</evidence>
<feature type="disulfide bond" evidence="11">
    <location>
        <begin position="346"/>
        <end position="378"/>
    </location>
</feature>
<evidence type="ECO:0000256" key="2">
    <source>
        <dbReference type="ARBA" id="ARBA00007447"/>
    </source>
</evidence>
<dbReference type="InterPro" id="IPR021109">
    <property type="entry name" value="Peptidase_aspartic_dom_sf"/>
</dbReference>
<feature type="region of interest" description="Disordered" evidence="12">
    <location>
        <begin position="418"/>
        <end position="437"/>
    </location>
</feature>
<keyword evidence="16" id="KW-1185">Reference proteome</keyword>
<feature type="chain" id="PRO_5040323591" evidence="13">
    <location>
        <begin position="19"/>
        <end position="530"/>
    </location>
</feature>
<evidence type="ECO:0000256" key="5">
    <source>
        <dbReference type="ARBA" id="ARBA00022750"/>
    </source>
</evidence>
<dbReference type="GeneID" id="70292940"/>
<dbReference type="Pfam" id="PF00026">
    <property type="entry name" value="Asp"/>
    <property type="match status" value="1"/>
</dbReference>
<dbReference type="GO" id="GO:0004190">
    <property type="term" value="F:aspartic-type endopeptidase activity"/>
    <property type="evidence" value="ECO:0007669"/>
    <property type="project" value="UniProtKB-KW"/>
</dbReference>
<feature type="active site" evidence="10">
    <location>
        <position position="311"/>
    </location>
</feature>
<dbReference type="InterPro" id="IPR034164">
    <property type="entry name" value="Pepsin-like_dom"/>
</dbReference>
<keyword evidence="9" id="KW-0449">Lipoprotein</keyword>
<dbReference type="PANTHER" id="PTHR47966:SF75">
    <property type="entry name" value="ENDOPEPTIDASE (CTSD), PUTATIVE (AFU_ORTHOLOGUE AFUA_4G07040)-RELATED"/>
    <property type="match status" value="1"/>
</dbReference>
<dbReference type="InterPro" id="IPR033121">
    <property type="entry name" value="PEPTIDASE_A1"/>
</dbReference>
<protein>
    <submittedName>
        <fullName evidence="15">Aspartic peptidase domain-containing protein</fullName>
    </submittedName>
</protein>
<feature type="compositionally biased region" description="Low complexity" evidence="12">
    <location>
        <begin position="428"/>
        <end position="437"/>
    </location>
</feature>
<keyword evidence="13" id="KW-0732">Signal</keyword>
<evidence type="ECO:0000256" key="6">
    <source>
        <dbReference type="ARBA" id="ARBA00022801"/>
    </source>
</evidence>
<dbReference type="OrthoDB" id="660550at2759"/>
<keyword evidence="11" id="KW-1015">Disulfide bond</keyword>
<name>A0A9P8CRE2_9HYPO</name>
<comment type="subcellular location">
    <subcellularLocation>
        <location evidence="1">Cell membrane</location>
    </subcellularLocation>
</comment>
<dbReference type="PROSITE" id="PS51767">
    <property type="entry name" value="PEPTIDASE_A1"/>
    <property type="match status" value="1"/>
</dbReference>
<dbReference type="GO" id="GO:0005886">
    <property type="term" value="C:plasma membrane"/>
    <property type="evidence" value="ECO:0007669"/>
    <property type="project" value="UniProtKB-SubCell"/>
</dbReference>
<evidence type="ECO:0000256" key="1">
    <source>
        <dbReference type="ARBA" id="ARBA00004236"/>
    </source>
</evidence>
<dbReference type="EMBL" id="MU251247">
    <property type="protein sequence ID" value="KAG9256648.1"/>
    <property type="molecule type" value="Genomic_DNA"/>
</dbReference>
<dbReference type="SUPFAM" id="SSF50630">
    <property type="entry name" value="Acid proteases"/>
    <property type="match status" value="1"/>
</dbReference>
<evidence type="ECO:0000256" key="4">
    <source>
        <dbReference type="ARBA" id="ARBA00022670"/>
    </source>
</evidence>
<dbReference type="Proteomes" id="UP000887229">
    <property type="component" value="Unassembled WGS sequence"/>
</dbReference>
<evidence type="ECO:0000256" key="8">
    <source>
        <dbReference type="ARBA" id="ARBA00023180"/>
    </source>
</evidence>
<proteinExistence type="inferred from homology"/>
<comment type="similarity">
    <text evidence="2">Belongs to the peptidase A1 family.</text>
</comment>
<keyword evidence="4" id="KW-0645">Protease</keyword>